<protein>
    <submittedName>
        <fullName evidence="7">Membrane protein</fullName>
    </submittedName>
</protein>
<feature type="transmembrane region" description="Helical" evidence="6">
    <location>
        <begin position="47"/>
        <end position="70"/>
    </location>
</feature>
<keyword evidence="4 6" id="KW-1133">Transmembrane helix</keyword>
<evidence type="ECO:0000313" key="7">
    <source>
        <dbReference type="EMBL" id="SDE32310.1"/>
    </source>
</evidence>
<sequence>MKYKNPLFFINIKSHLRRIKLPFLKISLWELFEIYFERITKSDIIKLAASISWSFFLSLFPFLLFLLSILPYMPHYDRLQYYIFDVLMSNVLPARMQDDVIGYIQGNIIPNMKSISKMTIVFALFFATNGTNSIITGFNENTDKQRNIIKSYLIALCITLAFISLILISLFGVYYSEVVIKLFKPSYEIPWLAQNFSKIIGFISFPLFYMLLISLLYWFGCLTITKWTHALPGAIFTMLLFMISTILFVFYVKNIATYNVLYGSIGSILLVMVWVNLNIILILLGNELNLAIQRIKKRHHFNIL</sequence>
<dbReference type="GO" id="GO:0005886">
    <property type="term" value="C:plasma membrane"/>
    <property type="evidence" value="ECO:0007669"/>
    <property type="project" value="UniProtKB-SubCell"/>
</dbReference>
<dbReference type="NCBIfam" id="TIGR00765">
    <property type="entry name" value="yihY_not_rbn"/>
    <property type="match status" value="1"/>
</dbReference>
<feature type="transmembrane region" description="Helical" evidence="6">
    <location>
        <begin position="120"/>
        <end position="139"/>
    </location>
</feature>
<feature type="transmembrane region" description="Helical" evidence="6">
    <location>
        <begin position="196"/>
        <end position="219"/>
    </location>
</feature>
<organism evidence="7 8">
    <name type="scientific">Riemerella columbipharyngis</name>
    <dbReference type="NCBI Taxonomy" id="1071918"/>
    <lineage>
        <taxon>Bacteria</taxon>
        <taxon>Pseudomonadati</taxon>
        <taxon>Bacteroidota</taxon>
        <taxon>Flavobacteriia</taxon>
        <taxon>Flavobacteriales</taxon>
        <taxon>Weeksellaceae</taxon>
        <taxon>Riemerella</taxon>
    </lineage>
</organism>
<dbReference type="Pfam" id="PF03631">
    <property type="entry name" value="Virul_fac_BrkB"/>
    <property type="match status" value="1"/>
</dbReference>
<dbReference type="AlphaFoldDB" id="A0A1G7C0I8"/>
<name>A0A1G7C0I8_9FLAO</name>
<dbReference type="STRING" id="1071918.SAMN05421544_1072"/>
<comment type="subcellular location">
    <subcellularLocation>
        <location evidence="1">Cell membrane</location>
        <topology evidence="1">Multi-pass membrane protein</topology>
    </subcellularLocation>
</comment>
<dbReference type="EMBL" id="FNAS01000007">
    <property type="protein sequence ID" value="SDE32310.1"/>
    <property type="molecule type" value="Genomic_DNA"/>
</dbReference>
<keyword evidence="5 6" id="KW-0472">Membrane</keyword>
<dbReference type="InterPro" id="IPR017039">
    <property type="entry name" value="Virul_fac_BrkB"/>
</dbReference>
<accession>A0A1G7C0I8</accession>
<proteinExistence type="predicted"/>
<feature type="transmembrane region" description="Helical" evidence="6">
    <location>
        <begin position="264"/>
        <end position="284"/>
    </location>
</feature>
<evidence type="ECO:0000313" key="8">
    <source>
        <dbReference type="Proteomes" id="UP000198517"/>
    </source>
</evidence>
<evidence type="ECO:0000256" key="2">
    <source>
        <dbReference type="ARBA" id="ARBA00022475"/>
    </source>
</evidence>
<keyword evidence="2" id="KW-1003">Cell membrane</keyword>
<dbReference type="PANTHER" id="PTHR30213:SF0">
    <property type="entry name" value="UPF0761 MEMBRANE PROTEIN YIHY"/>
    <property type="match status" value="1"/>
</dbReference>
<dbReference type="PIRSF" id="PIRSF035875">
    <property type="entry name" value="RNase_BN"/>
    <property type="match status" value="1"/>
</dbReference>
<feature type="transmembrane region" description="Helical" evidence="6">
    <location>
        <begin position="231"/>
        <end position="252"/>
    </location>
</feature>
<dbReference type="Proteomes" id="UP000198517">
    <property type="component" value="Unassembled WGS sequence"/>
</dbReference>
<keyword evidence="3 6" id="KW-0812">Transmembrane</keyword>
<evidence type="ECO:0000256" key="6">
    <source>
        <dbReference type="SAM" id="Phobius"/>
    </source>
</evidence>
<dbReference type="RefSeq" id="WP_092736402.1">
    <property type="nucleotide sequence ID" value="NZ_FNAS01000007.1"/>
</dbReference>
<gene>
    <name evidence="7" type="ORF">SAMN05421544_1072</name>
</gene>
<dbReference type="PANTHER" id="PTHR30213">
    <property type="entry name" value="INNER MEMBRANE PROTEIN YHJD"/>
    <property type="match status" value="1"/>
</dbReference>
<evidence type="ECO:0000256" key="3">
    <source>
        <dbReference type="ARBA" id="ARBA00022692"/>
    </source>
</evidence>
<feature type="transmembrane region" description="Helical" evidence="6">
    <location>
        <begin position="151"/>
        <end position="176"/>
    </location>
</feature>
<evidence type="ECO:0000256" key="5">
    <source>
        <dbReference type="ARBA" id="ARBA00023136"/>
    </source>
</evidence>
<evidence type="ECO:0000256" key="1">
    <source>
        <dbReference type="ARBA" id="ARBA00004651"/>
    </source>
</evidence>
<reference evidence="7 8" key="1">
    <citation type="submission" date="2016-10" db="EMBL/GenBank/DDBJ databases">
        <authorList>
            <person name="de Groot N.N."/>
        </authorList>
    </citation>
    <scope>NUCLEOTIDE SEQUENCE [LARGE SCALE GENOMIC DNA]</scope>
    <source>
        <strain evidence="7 8">DSM 24015</strain>
    </source>
</reference>
<evidence type="ECO:0000256" key="4">
    <source>
        <dbReference type="ARBA" id="ARBA00022989"/>
    </source>
</evidence>
<keyword evidence="8" id="KW-1185">Reference proteome</keyword>
<dbReference type="OrthoDB" id="977385at2"/>